<organism evidence="3 4">
    <name type="scientific">Lentinus brumalis</name>
    <dbReference type="NCBI Taxonomy" id="2498619"/>
    <lineage>
        <taxon>Eukaryota</taxon>
        <taxon>Fungi</taxon>
        <taxon>Dikarya</taxon>
        <taxon>Basidiomycota</taxon>
        <taxon>Agaricomycotina</taxon>
        <taxon>Agaricomycetes</taxon>
        <taxon>Polyporales</taxon>
        <taxon>Polyporaceae</taxon>
        <taxon>Lentinus</taxon>
    </lineage>
</organism>
<feature type="region of interest" description="Disordered" evidence="1">
    <location>
        <begin position="1"/>
        <end position="65"/>
    </location>
</feature>
<evidence type="ECO:0000313" key="3">
    <source>
        <dbReference type="EMBL" id="RDX43542.1"/>
    </source>
</evidence>
<evidence type="ECO:0000256" key="2">
    <source>
        <dbReference type="SAM" id="Phobius"/>
    </source>
</evidence>
<feature type="transmembrane region" description="Helical" evidence="2">
    <location>
        <begin position="123"/>
        <end position="151"/>
    </location>
</feature>
<keyword evidence="2" id="KW-0812">Transmembrane</keyword>
<dbReference type="Proteomes" id="UP000256964">
    <property type="component" value="Unassembled WGS sequence"/>
</dbReference>
<keyword evidence="2" id="KW-1133">Transmembrane helix</keyword>
<name>A0A371CTE9_9APHY</name>
<keyword evidence="4" id="KW-1185">Reference proteome</keyword>
<sequence>MSDHDETCRLPSLHYGPHPLPGASTDCGARPSSGAHAPASRGSRPSGASTTWCQPGSTSSSQTRIRDRDAALNTTATLILLALLIVPYLTLVALLPNFARLILLHRYPATPDPYAAITAHGDLAVVAVAVGLAGYLLVAGFMLCGCCYPLLQRRWGRGWIPRAFFYLLVALAAFFSELIAVRLRWTTLVEEGLMGERAQEVAKVEIALAVIVWVLLVLCDVAFSTVLGRPSKVTVDSQVG</sequence>
<feature type="transmembrane region" description="Helical" evidence="2">
    <location>
        <begin position="78"/>
        <end position="103"/>
    </location>
</feature>
<accession>A0A371CTE9</accession>
<feature type="transmembrane region" description="Helical" evidence="2">
    <location>
        <begin position="206"/>
        <end position="227"/>
    </location>
</feature>
<protein>
    <submittedName>
        <fullName evidence="3">Uncharacterized protein</fullName>
    </submittedName>
</protein>
<gene>
    <name evidence="3" type="ORF">OH76DRAFT_1197686</name>
</gene>
<dbReference type="EMBL" id="KZ857463">
    <property type="protein sequence ID" value="RDX43542.1"/>
    <property type="molecule type" value="Genomic_DNA"/>
</dbReference>
<evidence type="ECO:0000313" key="4">
    <source>
        <dbReference type="Proteomes" id="UP000256964"/>
    </source>
</evidence>
<dbReference type="AlphaFoldDB" id="A0A371CTE9"/>
<proteinExistence type="predicted"/>
<reference evidence="3 4" key="1">
    <citation type="journal article" date="2018" name="Biotechnol. Biofuels">
        <title>Integrative visual omics of the white-rot fungus Polyporus brumalis exposes the biotechnological potential of its oxidative enzymes for delignifying raw plant biomass.</title>
        <authorList>
            <person name="Miyauchi S."/>
            <person name="Rancon A."/>
            <person name="Drula E."/>
            <person name="Hage H."/>
            <person name="Chaduli D."/>
            <person name="Favel A."/>
            <person name="Grisel S."/>
            <person name="Henrissat B."/>
            <person name="Herpoel-Gimbert I."/>
            <person name="Ruiz-Duenas F.J."/>
            <person name="Chevret D."/>
            <person name="Hainaut M."/>
            <person name="Lin J."/>
            <person name="Wang M."/>
            <person name="Pangilinan J."/>
            <person name="Lipzen A."/>
            <person name="Lesage-Meessen L."/>
            <person name="Navarro D."/>
            <person name="Riley R."/>
            <person name="Grigoriev I.V."/>
            <person name="Zhou S."/>
            <person name="Raouche S."/>
            <person name="Rosso M.N."/>
        </authorList>
    </citation>
    <scope>NUCLEOTIDE SEQUENCE [LARGE SCALE GENOMIC DNA]</scope>
    <source>
        <strain evidence="3 4">BRFM 1820</strain>
    </source>
</reference>
<feature type="transmembrane region" description="Helical" evidence="2">
    <location>
        <begin position="163"/>
        <end position="186"/>
    </location>
</feature>
<feature type="compositionally biased region" description="Polar residues" evidence="1">
    <location>
        <begin position="46"/>
        <end position="63"/>
    </location>
</feature>
<evidence type="ECO:0000256" key="1">
    <source>
        <dbReference type="SAM" id="MobiDB-lite"/>
    </source>
</evidence>
<keyword evidence="2" id="KW-0472">Membrane</keyword>